<gene>
    <name evidence="1" type="ORF">MCOR_9914</name>
</gene>
<sequence>MFLGKITPDNNYTLLQVLDSIVFGGLNGLIENVFPPQSETYRLLTTDNEISFVKLDFLFYRICGLVTETDVSSCYNMYTLLPFIESLLKSESSPFVVDACKYHYAKISQYAAQLLPTPTTKDVAKKDNMHKCYRRHLQDGIKTDAVSAWLLYASFYYVTGQYTVALRLIDYVLSRCTLDMVYIGFPSNEADIKL</sequence>
<evidence type="ECO:0000313" key="2">
    <source>
        <dbReference type="Proteomes" id="UP000507470"/>
    </source>
</evidence>
<organism evidence="1 2">
    <name type="scientific">Mytilus coruscus</name>
    <name type="common">Sea mussel</name>
    <dbReference type="NCBI Taxonomy" id="42192"/>
    <lineage>
        <taxon>Eukaryota</taxon>
        <taxon>Metazoa</taxon>
        <taxon>Spiralia</taxon>
        <taxon>Lophotrochozoa</taxon>
        <taxon>Mollusca</taxon>
        <taxon>Bivalvia</taxon>
        <taxon>Autobranchia</taxon>
        <taxon>Pteriomorphia</taxon>
        <taxon>Mytilida</taxon>
        <taxon>Mytiloidea</taxon>
        <taxon>Mytilidae</taxon>
        <taxon>Mytilinae</taxon>
        <taxon>Mytilus</taxon>
    </lineage>
</organism>
<reference evidence="1 2" key="1">
    <citation type="submission" date="2020-06" db="EMBL/GenBank/DDBJ databases">
        <authorList>
            <person name="Li R."/>
            <person name="Bekaert M."/>
        </authorList>
    </citation>
    <scope>NUCLEOTIDE SEQUENCE [LARGE SCALE GENOMIC DNA]</scope>
    <source>
        <strain evidence="2">wild</strain>
    </source>
</reference>
<evidence type="ECO:0000313" key="1">
    <source>
        <dbReference type="EMBL" id="CAC5371468.1"/>
    </source>
</evidence>
<proteinExistence type="predicted"/>
<protein>
    <submittedName>
        <fullName evidence="1">Uncharacterized protein</fullName>
    </submittedName>
</protein>
<accession>A0A6J8AP41</accession>
<name>A0A6J8AP41_MYTCO</name>
<keyword evidence="2" id="KW-1185">Reference proteome</keyword>
<dbReference type="EMBL" id="CACVKT020001762">
    <property type="protein sequence ID" value="CAC5371468.1"/>
    <property type="molecule type" value="Genomic_DNA"/>
</dbReference>
<dbReference type="Proteomes" id="UP000507470">
    <property type="component" value="Unassembled WGS sequence"/>
</dbReference>
<dbReference type="AlphaFoldDB" id="A0A6J8AP41"/>